<feature type="transmembrane region" description="Helical" evidence="4">
    <location>
        <begin position="140"/>
        <end position="159"/>
    </location>
</feature>
<keyword evidence="3" id="KW-0804">Transcription</keyword>
<keyword evidence="4" id="KW-1133">Transmembrane helix</keyword>
<dbReference type="InterPro" id="IPR018060">
    <property type="entry name" value="HTH_AraC"/>
</dbReference>
<dbReference type="Proteomes" id="UP001333710">
    <property type="component" value="Chromosome"/>
</dbReference>
<dbReference type="PROSITE" id="PS01124">
    <property type="entry name" value="HTH_ARAC_FAMILY_2"/>
    <property type="match status" value="1"/>
</dbReference>
<feature type="domain" description="HTH araC/xylS-type" evidence="5">
    <location>
        <begin position="283"/>
        <end position="390"/>
    </location>
</feature>
<dbReference type="GO" id="GO:0043565">
    <property type="term" value="F:sequence-specific DNA binding"/>
    <property type="evidence" value="ECO:0007669"/>
    <property type="project" value="InterPro"/>
</dbReference>
<feature type="transmembrane region" description="Helical" evidence="4">
    <location>
        <begin position="221"/>
        <end position="238"/>
    </location>
</feature>
<keyword evidence="4" id="KW-0812">Transmembrane</keyword>
<dbReference type="KEGG" id="pmaw:MACH26_13750"/>
<evidence type="ECO:0000313" key="6">
    <source>
        <dbReference type="EMBL" id="BDX05854.1"/>
    </source>
</evidence>
<feature type="transmembrane region" description="Helical" evidence="4">
    <location>
        <begin position="180"/>
        <end position="201"/>
    </location>
</feature>
<dbReference type="InterPro" id="IPR018062">
    <property type="entry name" value="HTH_AraC-typ_CS"/>
</dbReference>
<dbReference type="RefSeq" id="WP_338291853.1">
    <property type="nucleotide sequence ID" value="NZ_AP027272.1"/>
</dbReference>
<feature type="transmembrane region" description="Helical" evidence="4">
    <location>
        <begin position="62"/>
        <end position="84"/>
    </location>
</feature>
<evidence type="ECO:0000256" key="1">
    <source>
        <dbReference type="ARBA" id="ARBA00023015"/>
    </source>
</evidence>
<dbReference type="PANTHER" id="PTHR43280">
    <property type="entry name" value="ARAC-FAMILY TRANSCRIPTIONAL REGULATOR"/>
    <property type="match status" value="1"/>
</dbReference>
<dbReference type="PANTHER" id="PTHR43280:SF29">
    <property type="entry name" value="ARAC-FAMILY TRANSCRIPTIONAL REGULATOR"/>
    <property type="match status" value="1"/>
</dbReference>
<keyword evidence="2" id="KW-0238">DNA-binding</keyword>
<feature type="transmembrane region" description="Helical" evidence="4">
    <location>
        <begin position="37"/>
        <end position="56"/>
    </location>
</feature>
<name>A0AA48KRW5_9ALTE</name>
<dbReference type="InterPro" id="IPR009057">
    <property type="entry name" value="Homeodomain-like_sf"/>
</dbReference>
<dbReference type="GO" id="GO:0003700">
    <property type="term" value="F:DNA-binding transcription factor activity"/>
    <property type="evidence" value="ECO:0007669"/>
    <property type="project" value="InterPro"/>
</dbReference>
<evidence type="ECO:0000313" key="7">
    <source>
        <dbReference type="Proteomes" id="UP001333710"/>
    </source>
</evidence>
<dbReference type="SMART" id="SM00342">
    <property type="entry name" value="HTH_ARAC"/>
    <property type="match status" value="1"/>
</dbReference>
<dbReference type="AlphaFoldDB" id="A0AA48KRW5"/>
<dbReference type="Gene3D" id="1.10.10.60">
    <property type="entry name" value="Homeodomain-like"/>
    <property type="match status" value="2"/>
</dbReference>
<protein>
    <recommendedName>
        <fullName evidence="5">HTH araC/xylS-type domain-containing protein</fullName>
    </recommendedName>
</protein>
<evidence type="ECO:0000256" key="3">
    <source>
        <dbReference type="ARBA" id="ARBA00023163"/>
    </source>
</evidence>
<evidence type="ECO:0000259" key="5">
    <source>
        <dbReference type="PROSITE" id="PS01124"/>
    </source>
</evidence>
<dbReference type="PROSITE" id="PS00041">
    <property type="entry name" value="HTH_ARAC_FAMILY_1"/>
    <property type="match status" value="1"/>
</dbReference>
<dbReference type="SUPFAM" id="SSF46689">
    <property type="entry name" value="Homeodomain-like"/>
    <property type="match status" value="1"/>
</dbReference>
<reference evidence="6" key="1">
    <citation type="submission" date="2023-01" db="EMBL/GenBank/DDBJ databases">
        <title>Complete genome sequence of Planctobacterium marinum strain Dej080120_11.</title>
        <authorList>
            <person name="Ueki S."/>
            <person name="Maruyama F."/>
        </authorList>
    </citation>
    <scope>NUCLEOTIDE SEQUENCE</scope>
    <source>
        <strain evidence="6">Dej080120_11</strain>
    </source>
</reference>
<evidence type="ECO:0000256" key="4">
    <source>
        <dbReference type="SAM" id="Phobius"/>
    </source>
</evidence>
<dbReference type="Pfam" id="PF12833">
    <property type="entry name" value="HTH_18"/>
    <property type="match status" value="1"/>
</dbReference>
<organism evidence="6 7">
    <name type="scientific">Planctobacterium marinum</name>
    <dbReference type="NCBI Taxonomy" id="1631968"/>
    <lineage>
        <taxon>Bacteria</taxon>
        <taxon>Pseudomonadati</taxon>
        <taxon>Pseudomonadota</taxon>
        <taxon>Gammaproteobacteria</taxon>
        <taxon>Alteromonadales</taxon>
        <taxon>Alteromonadaceae</taxon>
        <taxon>Planctobacterium</taxon>
    </lineage>
</organism>
<sequence>MEQTFLGIIYFIALSHGLMLAVSLLRRTTSRAPSRWLTIIAFVICYKLYEGGVLYTGLYEHVVHSIGLLPYMVLIIGPLIWLYVRQVTGKKALPRWLLVANFVPAMVIWLLNSPAVFRGSQEKVASWNVLLNSTGGDLPTVYIALLLSIKAHLGIYLYLSWRSVSKFKSVAINLRADNSSALLSNMQFIVVAFFVLELTWVSLFTAQQLFGLGTLNAVGDIWLLFVAFMVLAIGYIGLQQPDLVFTPEECKLAEQQGVAENTPDSDKSNVKYFHSALPQSTSEILSKELEQQIQSQKLYLNERLTLTDLAKATNMKAHTLSQIINQSMKTNFYKLINGYRIQYAVDLIEDNTVTWSLERIALESGFNNRVTFSKAFKEIMDCTPSAYKKKHQTDLESAGG</sequence>
<keyword evidence="7" id="KW-1185">Reference proteome</keyword>
<keyword evidence="1" id="KW-0805">Transcription regulation</keyword>
<feature type="transmembrane region" description="Helical" evidence="4">
    <location>
        <begin position="6"/>
        <end position="25"/>
    </location>
</feature>
<gene>
    <name evidence="6" type="ORF">MACH26_13750</name>
</gene>
<evidence type="ECO:0000256" key="2">
    <source>
        <dbReference type="ARBA" id="ARBA00023125"/>
    </source>
</evidence>
<accession>A0AA48KRW5</accession>
<keyword evidence="4" id="KW-0472">Membrane</keyword>
<dbReference type="EMBL" id="AP027272">
    <property type="protein sequence ID" value="BDX05854.1"/>
    <property type="molecule type" value="Genomic_DNA"/>
</dbReference>
<proteinExistence type="predicted"/>
<feature type="transmembrane region" description="Helical" evidence="4">
    <location>
        <begin position="96"/>
        <end position="117"/>
    </location>
</feature>